<reference evidence="2" key="1">
    <citation type="submission" date="2012-03" db="EMBL/GenBank/DDBJ databases">
        <title>Complete sequence of chromosome of Deinococcus peraridilitoris DSM 19664.</title>
        <authorList>
            <person name="Lucas S."/>
            <person name="Copeland A."/>
            <person name="Lapidus A."/>
            <person name="Glavina del Rio T."/>
            <person name="Dalin E."/>
            <person name="Tice H."/>
            <person name="Bruce D."/>
            <person name="Goodwin L."/>
            <person name="Pitluck S."/>
            <person name="Peters L."/>
            <person name="Mikhailova N."/>
            <person name="Lu M."/>
            <person name="Kyrpides N."/>
            <person name="Mavromatis K."/>
            <person name="Ivanova N."/>
            <person name="Brettin T."/>
            <person name="Detter J.C."/>
            <person name="Han C."/>
            <person name="Larimer F."/>
            <person name="Land M."/>
            <person name="Hauser L."/>
            <person name="Markowitz V."/>
            <person name="Cheng J.-F."/>
            <person name="Hugenholtz P."/>
            <person name="Woyke T."/>
            <person name="Wu D."/>
            <person name="Pukall R."/>
            <person name="Steenblock K."/>
            <person name="Brambilla E."/>
            <person name="Klenk H.-P."/>
            <person name="Eisen J.A."/>
        </authorList>
    </citation>
    <scope>NUCLEOTIDE SEQUENCE [LARGE SCALE GENOMIC DNA]</scope>
    <source>
        <strain evidence="2">DSM 19664 / LMG 22246 / CIP 109416 / KR-200</strain>
    </source>
</reference>
<gene>
    <name evidence="1" type="ordered locus">Deipe_2083</name>
</gene>
<dbReference type="HOGENOM" id="CLU_509704_0_0_0"/>
<accession>L0A2A9</accession>
<dbReference type="OrthoDB" id="53356at2"/>
<dbReference type="AlphaFoldDB" id="L0A2A9"/>
<evidence type="ECO:0000313" key="2">
    <source>
        <dbReference type="Proteomes" id="UP000010467"/>
    </source>
</evidence>
<dbReference type="Proteomes" id="UP000010467">
    <property type="component" value="Chromosome"/>
</dbReference>
<name>L0A2A9_DEIPD</name>
<dbReference type="RefSeq" id="WP_015235884.1">
    <property type="nucleotide sequence ID" value="NC_019793.1"/>
</dbReference>
<keyword evidence="2" id="KW-1185">Reference proteome</keyword>
<dbReference type="STRING" id="937777.Deipe_2083"/>
<protein>
    <submittedName>
        <fullName evidence="1">Uncharacterized protein</fullName>
    </submittedName>
</protein>
<proteinExistence type="predicted"/>
<dbReference type="PATRIC" id="fig|937777.3.peg.2093"/>
<dbReference type="KEGG" id="dpd:Deipe_2083"/>
<sequence>MRWRLRIYSPTGAYRYDRTLDQAEVTQAGLTMTLEPYGNCLEANFSAKASSLGIGDRDIVQIQTRPSDPNVTDDTVLWTSRFAGIAVLSGARHAPDATGFKLVGLKKRLEEVDVTTSHYPQQSVHTTISQVIAHLTNGRLPAQMNNVTQVPDPSVTAGALHPNYQSGKEVLDKLVSLVPGWKSWGYNADFQLVIDRGEGVVSIDEAVLGTRIEWTPSGSEELITAVRWLIGNRPKVLYAFTGMGTYEVLPAGIVSSSSSLNSAFGYAAKVLALTTPRDYLKPSGTPVHASAANPGSSVSNISHLADDNPSTVAGINFGDYSVGSTQTVEVRWDISMTEALDLLGFELQNAQGATFVNVGVIVYQASDPAQFLDFYPSPTEFKNGLLLFGGPDIRALMQANPLYDSCRITLSITGPTNGSATIGTARPLLVDRVTLERLASLYYREPSPDPATIRLPGFVTPGATASIQRRTLDGSLIETLSRPVQKIEYRISAREYGDSYLHVGQRDDPEASALKAVIEQRDNQATLNAVRYGP</sequence>
<dbReference type="EMBL" id="CP003382">
    <property type="protein sequence ID" value="AFZ67579.1"/>
    <property type="molecule type" value="Genomic_DNA"/>
</dbReference>
<organism evidence="1 2">
    <name type="scientific">Deinococcus peraridilitoris (strain DSM 19664 / LMG 22246 / CIP 109416 / KR-200)</name>
    <dbReference type="NCBI Taxonomy" id="937777"/>
    <lineage>
        <taxon>Bacteria</taxon>
        <taxon>Thermotogati</taxon>
        <taxon>Deinococcota</taxon>
        <taxon>Deinococci</taxon>
        <taxon>Deinococcales</taxon>
        <taxon>Deinococcaceae</taxon>
        <taxon>Deinococcus</taxon>
    </lineage>
</organism>
<evidence type="ECO:0000313" key="1">
    <source>
        <dbReference type="EMBL" id="AFZ67579.1"/>
    </source>
</evidence>